<dbReference type="RefSeq" id="WP_258799806.1">
    <property type="nucleotide sequence ID" value="NZ_JANTHX010000008.1"/>
</dbReference>
<dbReference type="PROSITE" id="PS51257">
    <property type="entry name" value="PROKAR_LIPOPROTEIN"/>
    <property type="match status" value="1"/>
</dbReference>
<evidence type="ECO:0000313" key="6">
    <source>
        <dbReference type="Proteomes" id="UP001205337"/>
    </source>
</evidence>
<proteinExistence type="predicted"/>
<dbReference type="EMBL" id="JANTHX010000008">
    <property type="protein sequence ID" value="MCS0500618.1"/>
    <property type="molecule type" value="Genomic_DNA"/>
</dbReference>
<dbReference type="InterPro" id="IPR025997">
    <property type="entry name" value="SBP_2_dom"/>
</dbReference>
<accession>A0ABT1ZIV8</accession>
<keyword evidence="6" id="KW-1185">Reference proteome</keyword>
<dbReference type="Pfam" id="PF13407">
    <property type="entry name" value="Peripla_BP_4"/>
    <property type="match status" value="1"/>
</dbReference>
<evidence type="ECO:0000313" key="5">
    <source>
        <dbReference type="EMBL" id="MCS0500618.1"/>
    </source>
</evidence>
<comment type="subcellular location">
    <subcellularLocation>
        <location evidence="1">Cell envelope</location>
    </subcellularLocation>
</comment>
<keyword evidence="2 3" id="KW-0732">Signal</keyword>
<dbReference type="InterPro" id="IPR050555">
    <property type="entry name" value="Bact_Solute-Bind_Prot2"/>
</dbReference>
<evidence type="ECO:0000256" key="3">
    <source>
        <dbReference type="SAM" id="SignalP"/>
    </source>
</evidence>
<dbReference type="Gene3D" id="3.40.50.2300">
    <property type="match status" value="2"/>
</dbReference>
<gene>
    <name evidence="5" type="ORF">NUH29_13785</name>
</gene>
<feature type="chain" id="PRO_5046467546" evidence="3">
    <location>
        <begin position="30"/>
        <end position="346"/>
    </location>
</feature>
<protein>
    <submittedName>
        <fullName evidence="5">Substrate-binding domain-containing protein</fullName>
    </submittedName>
</protein>
<dbReference type="SUPFAM" id="SSF53822">
    <property type="entry name" value="Periplasmic binding protein-like I"/>
    <property type="match status" value="1"/>
</dbReference>
<name>A0ABT1ZIV8_9MICO</name>
<reference evidence="5 6" key="1">
    <citation type="submission" date="2022-08" db="EMBL/GenBank/DDBJ databases">
        <authorList>
            <person name="Li F."/>
        </authorList>
    </citation>
    <scope>NUCLEOTIDE SEQUENCE [LARGE SCALE GENOMIC DNA]</scope>
    <source>
        <strain evidence="5 6">10F1B-8-1</strain>
    </source>
</reference>
<dbReference type="PANTHER" id="PTHR30036:SF1">
    <property type="entry name" value="D-XYLOSE-BINDING PERIPLASMIC PROTEIN"/>
    <property type="match status" value="1"/>
</dbReference>
<feature type="domain" description="Periplasmic binding protein" evidence="4">
    <location>
        <begin position="41"/>
        <end position="294"/>
    </location>
</feature>
<dbReference type="Proteomes" id="UP001205337">
    <property type="component" value="Unassembled WGS sequence"/>
</dbReference>
<evidence type="ECO:0000256" key="2">
    <source>
        <dbReference type="ARBA" id="ARBA00022729"/>
    </source>
</evidence>
<dbReference type="PANTHER" id="PTHR30036">
    <property type="entry name" value="D-XYLOSE-BINDING PERIPLASMIC PROTEIN"/>
    <property type="match status" value="1"/>
</dbReference>
<feature type="signal peptide" evidence="3">
    <location>
        <begin position="1"/>
        <end position="29"/>
    </location>
</feature>
<organism evidence="5 6">
    <name type="scientific">Protaetiibacter mangrovi</name>
    <dbReference type="NCBI Taxonomy" id="2970926"/>
    <lineage>
        <taxon>Bacteria</taxon>
        <taxon>Bacillati</taxon>
        <taxon>Actinomycetota</taxon>
        <taxon>Actinomycetes</taxon>
        <taxon>Micrococcales</taxon>
        <taxon>Microbacteriaceae</taxon>
        <taxon>Protaetiibacter</taxon>
    </lineage>
</organism>
<evidence type="ECO:0000256" key="1">
    <source>
        <dbReference type="ARBA" id="ARBA00004196"/>
    </source>
</evidence>
<dbReference type="InterPro" id="IPR028082">
    <property type="entry name" value="Peripla_BP_I"/>
</dbReference>
<evidence type="ECO:0000259" key="4">
    <source>
        <dbReference type="Pfam" id="PF13407"/>
    </source>
</evidence>
<comment type="caution">
    <text evidence="5">The sequence shown here is derived from an EMBL/GenBank/DDBJ whole genome shotgun (WGS) entry which is preliminary data.</text>
</comment>
<sequence>MSRARTQGALALVVLLASGLVGCSGTETAAGPVSTRACVILPDTDASTRWEESDRPAIERAARDAGFAVAVESAPGDPTEYAAVADGLLADGCGVMILTDIGGAAVPVVDTAHTAGIPVIAYDRPLAGADYLVSFDYAEIGRMQGRSIVEALSAEGRAPGLANVYYVGADASDATTAMIREGAIDTMASAGVSAFSEFAGAASADELAANFSTALDAHNGRVDAVWAANDTTAATVVSVLDARGLTAAVTGQDATTQGLRNLILGKQVSTIAKLYRDEATAAAKVAVKLLFGEEPDADGELDGTPFVSVGSSLVTSANVASYLNSGAVSASAVCSGIEAACAALGL</sequence>